<protein>
    <submittedName>
        <fullName evidence="2">Uncharacterized protein</fullName>
    </submittedName>
</protein>
<dbReference type="PANTHER" id="PTHR34724:SF2">
    <property type="entry name" value="OS12G0596101 PROTEIN"/>
    <property type="match status" value="1"/>
</dbReference>
<proteinExistence type="predicted"/>
<dbReference type="Proteomes" id="UP001172159">
    <property type="component" value="Unassembled WGS sequence"/>
</dbReference>
<evidence type="ECO:0000313" key="3">
    <source>
        <dbReference type="Proteomes" id="UP001172159"/>
    </source>
</evidence>
<dbReference type="AlphaFoldDB" id="A0AA40ANC5"/>
<accession>A0AA40ANC5</accession>
<sequence length="77" mass="8726">MCHKSECVDCHKTTWTGCGHHIPAIMDNIPREEWCTCTPRVKVSCQHQHRLPGGAVTEEFDEYPPRGPFSSAYIQPS</sequence>
<comment type="caution">
    <text evidence="2">The sequence shown here is derived from an EMBL/GenBank/DDBJ whole genome shotgun (WGS) entry which is preliminary data.</text>
</comment>
<reference evidence="2" key="1">
    <citation type="submission" date="2023-06" db="EMBL/GenBank/DDBJ databases">
        <title>Genome-scale phylogeny and comparative genomics of the fungal order Sordariales.</title>
        <authorList>
            <consortium name="Lawrence Berkeley National Laboratory"/>
            <person name="Hensen N."/>
            <person name="Bonometti L."/>
            <person name="Westerberg I."/>
            <person name="Brannstrom I.O."/>
            <person name="Guillou S."/>
            <person name="Cros-Aarteil S."/>
            <person name="Calhoun S."/>
            <person name="Haridas S."/>
            <person name="Kuo A."/>
            <person name="Mondo S."/>
            <person name="Pangilinan J."/>
            <person name="Riley R."/>
            <person name="Labutti K."/>
            <person name="Andreopoulos B."/>
            <person name="Lipzen A."/>
            <person name="Chen C."/>
            <person name="Yanf M."/>
            <person name="Daum C."/>
            <person name="Ng V."/>
            <person name="Clum A."/>
            <person name="Steindorff A."/>
            <person name="Ohm R."/>
            <person name="Martin F."/>
            <person name="Silar P."/>
            <person name="Natvig D."/>
            <person name="Lalanne C."/>
            <person name="Gautier V."/>
            <person name="Ament-Velasquez S.L."/>
            <person name="Kruys A."/>
            <person name="Hutchinson M.I."/>
            <person name="Powell A.J."/>
            <person name="Barry K."/>
            <person name="Miller A.N."/>
            <person name="Grigoriev I.V."/>
            <person name="Debuchy R."/>
            <person name="Gladieux P."/>
            <person name="Thoren M.H."/>
            <person name="Johannesson H."/>
        </authorList>
    </citation>
    <scope>NUCLEOTIDE SEQUENCE</scope>
    <source>
        <strain evidence="2">CBS 540.89</strain>
    </source>
</reference>
<name>A0AA40ANC5_9PEZI</name>
<evidence type="ECO:0000313" key="2">
    <source>
        <dbReference type="EMBL" id="KAK0718965.1"/>
    </source>
</evidence>
<gene>
    <name evidence="2" type="ORF">B0T21DRAFT_317886</name>
</gene>
<keyword evidence="3" id="KW-1185">Reference proteome</keyword>
<organism evidence="2 3">
    <name type="scientific">Apiosordaria backusii</name>
    <dbReference type="NCBI Taxonomy" id="314023"/>
    <lineage>
        <taxon>Eukaryota</taxon>
        <taxon>Fungi</taxon>
        <taxon>Dikarya</taxon>
        <taxon>Ascomycota</taxon>
        <taxon>Pezizomycotina</taxon>
        <taxon>Sordariomycetes</taxon>
        <taxon>Sordariomycetidae</taxon>
        <taxon>Sordariales</taxon>
        <taxon>Lasiosphaeriaceae</taxon>
        <taxon>Apiosordaria</taxon>
    </lineage>
</organism>
<dbReference type="PANTHER" id="PTHR34724">
    <property type="entry name" value="OS12G0596101 PROTEIN"/>
    <property type="match status" value="1"/>
</dbReference>
<dbReference type="EMBL" id="JAUKTV010000013">
    <property type="protein sequence ID" value="KAK0718965.1"/>
    <property type="molecule type" value="Genomic_DNA"/>
</dbReference>
<feature type="region of interest" description="Disordered" evidence="1">
    <location>
        <begin position="57"/>
        <end position="77"/>
    </location>
</feature>
<evidence type="ECO:0000256" key="1">
    <source>
        <dbReference type="SAM" id="MobiDB-lite"/>
    </source>
</evidence>